<feature type="compositionally biased region" description="Basic and acidic residues" evidence="7">
    <location>
        <begin position="750"/>
        <end position="760"/>
    </location>
</feature>
<keyword evidence="4 8" id="KW-0812">Transmembrane</keyword>
<feature type="transmembrane region" description="Helical" evidence="8">
    <location>
        <begin position="15"/>
        <end position="37"/>
    </location>
</feature>
<keyword evidence="5 8" id="KW-1133">Transmembrane helix</keyword>
<dbReference type="STRING" id="1472767.AOX59_02345"/>
<feature type="compositionally biased region" description="Low complexity" evidence="7">
    <location>
        <begin position="727"/>
        <end position="746"/>
    </location>
</feature>
<dbReference type="KEGG" id="lao:AOX59_02345"/>
<evidence type="ECO:0000256" key="8">
    <source>
        <dbReference type="SAM" id="Phobius"/>
    </source>
</evidence>
<dbReference type="SUPFAM" id="SSF52540">
    <property type="entry name" value="P-loop containing nucleoside triphosphate hydrolases"/>
    <property type="match status" value="1"/>
</dbReference>
<evidence type="ECO:0000256" key="1">
    <source>
        <dbReference type="ARBA" id="ARBA00004651"/>
    </source>
</evidence>
<dbReference type="Proteomes" id="UP000050331">
    <property type="component" value="Chromosome"/>
</dbReference>
<dbReference type="InterPro" id="IPR003688">
    <property type="entry name" value="TraG/VirD4"/>
</dbReference>
<dbReference type="InterPro" id="IPR051539">
    <property type="entry name" value="T4SS-coupling_protein"/>
</dbReference>
<protein>
    <submittedName>
        <fullName evidence="9">Type IV secretion system protein VirD4</fullName>
    </submittedName>
</protein>
<name>A0A0U4DQD2_9BACI</name>
<dbReference type="GO" id="GO:0005886">
    <property type="term" value="C:plasma membrane"/>
    <property type="evidence" value="ECO:0007669"/>
    <property type="project" value="UniProtKB-SubCell"/>
</dbReference>
<proteinExistence type="inferred from homology"/>
<dbReference type="InterPro" id="IPR027417">
    <property type="entry name" value="P-loop_NTPase"/>
</dbReference>
<organism evidence="9 10">
    <name type="scientific">Lentibacillus amyloliquefaciens</name>
    <dbReference type="NCBI Taxonomy" id="1472767"/>
    <lineage>
        <taxon>Bacteria</taxon>
        <taxon>Bacillati</taxon>
        <taxon>Bacillota</taxon>
        <taxon>Bacilli</taxon>
        <taxon>Bacillales</taxon>
        <taxon>Bacillaceae</taxon>
        <taxon>Lentibacillus</taxon>
    </lineage>
</organism>
<dbReference type="PANTHER" id="PTHR37937:SF1">
    <property type="entry name" value="CONJUGATIVE TRANSFER: DNA TRANSPORT"/>
    <property type="match status" value="1"/>
</dbReference>
<dbReference type="EMBL" id="CP013862">
    <property type="protein sequence ID" value="ALX47544.1"/>
    <property type="molecule type" value="Genomic_DNA"/>
</dbReference>
<evidence type="ECO:0000256" key="2">
    <source>
        <dbReference type="ARBA" id="ARBA00008806"/>
    </source>
</evidence>
<evidence type="ECO:0000256" key="3">
    <source>
        <dbReference type="ARBA" id="ARBA00022475"/>
    </source>
</evidence>
<comment type="subcellular location">
    <subcellularLocation>
        <location evidence="1">Cell membrane</location>
        <topology evidence="1">Multi-pass membrane protein</topology>
    </subcellularLocation>
</comment>
<evidence type="ECO:0000256" key="7">
    <source>
        <dbReference type="SAM" id="MobiDB-lite"/>
    </source>
</evidence>
<keyword evidence="3" id="KW-1003">Cell membrane</keyword>
<evidence type="ECO:0000313" key="10">
    <source>
        <dbReference type="Proteomes" id="UP000050331"/>
    </source>
</evidence>
<keyword evidence="10" id="KW-1185">Reference proteome</keyword>
<dbReference type="AlphaFoldDB" id="A0A0U4DQD2"/>
<comment type="similarity">
    <text evidence="2">Belongs to the VirD4/TraG family.</text>
</comment>
<dbReference type="NCBIfam" id="NF045973">
    <property type="entry name" value="conju_CD1115"/>
    <property type="match status" value="1"/>
</dbReference>
<evidence type="ECO:0000256" key="4">
    <source>
        <dbReference type="ARBA" id="ARBA00022692"/>
    </source>
</evidence>
<reference evidence="9 10" key="1">
    <citation type="submission" date="2016-01" db="EMBL/GenBank/DDBJ databases">
        <title>Complete genome sequence of strain Lentibacillus amyloliquefaciens LAM0015T isolated from saline sediment.</title>
        <authorList>
            <person name="Wang J.-L."/>
            <person name="He M.-X."/>
        </authorList>
    </citation>
    <scope>NUCLEOTIDE SEQUENCE [LARGE SCALE GENOMIC DNA]</scope>
    <source>
        <strain evidence="9 10">LAM0015</strain>
    </source>
</reference>
<dbReference type="Gene3D" id="3.40.50.300">
    <property type="entry name" value="P-loop containing nucleotide triphosphate hydrolases"/>
    <property type="match status" value="2"/>
</dbReference>
<feature type="transmembrane region" description="Helical" evidence="8">
    <location>
        <begin position="77"/>
        <end position="96"/>
    </location>
</feature>
<evidence type="ECO:0000256" key="5">
    <source>
        <dbReference type="ARBA" id="ARBA00022989"/>
    </source>
</evidence>
<feature type="region of interest" description="Disordered" evidence="7">
    <location>
        <begin position="721"/>
        <end position="760"/>
    </location>
</feature>
<sequence>MNTNHKPLTERLSNWQFIVPFILLIVILGFFLANFLLHFFQQVLHLIEGFANNPEQVNLNTFSVDWQYVFIFQREWLEFYVGFYIVIGISLLKLLYNIKMNYQTINRGQHGTNAFESVKNMKKQYQIIPASKTEYDGKGGTIIGGLQETGKPYRLLLDDAPVHTMVIGITRSGKGETFVVPMIDVQSRAKEKPSMVINDPKGELAGASYETLKKRGYAVYVFNLIEHAMSMGFNPLQLVIDSWKQGRVSDAQKYANSVAFSLYHNPNAKDPFWSNSAKSLVTAIILALTEDMVKIGKEERVTMYSVANFLSSKGSETDEEENNVLDEFFQARDENNPARLMYATSNFSTGNTRGSIFSVAMDKLQIFTLEPNAKVTGHNSLDLTEIGFGDRPVAVFLATPDSDKSNDVLASIFVSQLYRVNSEKATKSKNGKMKRHVQFILDEFGNMPAIDGMASMVTVGAGRGFRYHLVVQAYSQVKSAYGEESDTIIGNCSNQIYILTEDKSTAEHYSSMLGAKTITDISRSGDYHSFDKSHSESTKERSLLTSDELMRLKEGQSVLIRVNKRQDKNRKKIEPKPIFNQDQTSHKFRYQYLADDFDTDHSVMMLPIMSETYHDMDLNSMVYSAKSNDDLFLRMADVMTDKEFERFKRHILQIEQSQGEIDEVRTKTLLQEVDHWSFLHYVSFIVHHPHFSRIHLKVLAALQDYLPDDVMQTWQDKAMKRIEEQVNQNEKASQAAEQQSSDEQSNGDQEAEKLREQALY</sequence>
<gene>
    <name evidence="9" type="ORF">AOX59_02345</name>
</gene>
<evidence type="ECO:0000313" key="9">
    <source>
        <dbReference type="EMBL" id="ALX47544.1"/>
    </source>
</evidence>
<accession>A0A0U4DQD2</accession>
<dbReference type="CDD" id="cd01127">
    <property type="entry name" value="TrwB_TraG_TraD_VirD4"/>
    <property type="match status" value="1"/>
</dbReference>
<keyword evidence="6 8" id="KW-0472">Membrane</keyword>
<dbReference type="RefSeq" id="WP_068441293.1">
    <property type="nucleotide sequence ID" value="NZ_CP013862.1"/>
</dbReference>
<evidence type="ECO:0000256" key="6">
    <source>
        <dbReference type="ARBA" id="ARBA00023136"/>
    </source>
</evidence>
<dbReference type="OrthoDB" id="9766496at2"/>
<dbReference type="PANTHER" id="PTHR37937">
    <property type="entry name" value="CONJUGATIVE TRANSFER: DNA TRANSPORT"/>
    <property type="match status" value="1"/>
</dbReference>
<dbReference type="Pfam" id="PF02534">
    <property type="entry name" value="T4SS-DNA_transf"/>
    <property type="match status" value="1"/>
</dbReference>